<gene>
    <name evidence="3" type="ORF">EYF80_017656</name>
</gene>
<protein>
    <submittedName>
        <fullName evidence="3">Uncharacterized protein</fullName>
    </submittedName>
</protein>
<comment type="caution">
    <text evidence="3">The sequence shown here is derived from an EMBL/GenBank/DDBJ whole genome shotgun (WGS) entry which is preliminary data.</text>
</comment>
<keyword evidence="2" id="KW-1133">Transmembrane helix</keyword>
<evidence type="ECO:0000256" key="1">
    <source>
        <dbReference type="SAM" id="MobiDB-lite"/>
    </source>
</evidence>
<dbReference type="AlphaFoldDB" id="A0A4Z2I1W8"/>
<dbReference type="Proteomes" id="UP000314294">
    <property type="component" value="Unassembled WGS sequence"/>
</dbReference>
<feature type="compositionally biased region" description="Basic and acidic residues" evidence="1">
    <location>
        <begin position="72"/>
        <end position="81"/>
    </location>
</feature>
<feature type="region of interest" description="Disordered" evidence="1">
    <location>
        <begin position="30"/>
        <end position="100"/>
    </location>
</feature>
<sequence length="189" mass="19835">MMVALGAALTVTPGEGNGRQAPAVRLRAPLRDGREVQGGGVGGVSGGEEGVTRRFQRRRTPRAAVPPLASRNLREGGDPRGRRGRRRGGGGALAEPDGAAQHALQRSEPAEGRRLVQVAIVAARALAAPRRRSDGGAANRWGGDVDVHLALDRGARGGLPILLLLLLLFLLLLLLVILVNTVISLNEEE</sequence>
<evidence type="ECO:0000313" key="4">
    <source>
        <dbReference type="Proteomes" id="UP000314294"/>
    </source>
</evidence>
<dbReference type="EMBL" id="SRLO01000142">
    <property type="protein sequence ID" value="TNN72079.1"/>
    <property type="molecule type" value="Genomic_DNA"/>
</dbReference>
<keyword evidence="4" id="KW-1185">Reference proteome</keyword>
<keyword evidence="2" id="KW-0812">Transmembrane</keyword>
<feature type="compositionally biased region" description="Gly residues" evidence="1">
    <location>
        <begin position="36"/>
        <end position="49"/>
    </location>
</feature>
<keyword evidence="2" id="KW-0472">Membrane</keyword>
<organism evidence="3 4">
    <name type="scientific">Liparis tanakae</name>
    <name type="common">Tanaka's snailfish</name>
    <dbReference type="NCBI Taxonomy" id="230148"/>
    <lineage>
        <taxon>Eukaryota</taxon>
        <taxon>Metazoa</taxon>
        <taxon>Chordata</taxon>
        <taxon>Craniata</taxon>
        <taxon>Vertebrata</taxon>
        <taxon>Euteleostomi</taxon>
        <taxon>Actinopterygii</taxon>
        <taxon>Neopterygii</taxon>
        <taxon>Teleostei</taxon>
        <taxon>Neoteleostei</taxon>
        <taxon>Acanthomorphata</taxon>
        <taxon>Eupercaria</taxon>
        <taxon>Perciformes</taxon>
        <taxon>Cottioidei</taxon>
        <taxon>Cottales</taxon>
        <taxon>Liparidae</taxon>
        <taxon>Liparis</taxon>
    </lineage>
</organism>
<evidence type="ECO:0000313" key="3">
    <source>
        <dbReference type="EMBL" id="TNN72079.1"/>
    </source>
</evidence>
<feature type="transmembrane region" description="Helical" evidence="2">
    <location>
        <begin position="161"/>
        <end position="183"/>
    </location>
</feature>
<evidence type="ECO:0000256" key="2">
    <source>
        <dbReference type="SAM" id="Phobius"/>
    </source>
</evidence>
<reference evidence="3 4" key="1">
    <citation type="submission" date="2019-03" db="EMBL/GenBank/DDBJ databases">
        <title>First draft genome of Liparis tanakae, snailfish: a comprehensive survey of snailfish specific genes.</title>
        <authorList>
            <person name="Kim W."/>
            <person name="Song I."/>
            <person name="Jeong J.-H."/>
            <person name="Kim D."/>
            <person name="Kim S."/>
            <person name="Ryu S."/>
            <person name="Song J.Y."/>
            <person name="Lee S.K."/>
        </authorList>
    </citation>
    <scope>NUCLEOTIDE SEQUENCE [LARGE SCALE GENOMIC DNA]</scope>
    <source>
        <tissue evidence="3">Muscle</tissue>
    </source>
</reference>
<proteinExistence type="predicted"/>
<accession>A0A4Z2I1W8</accession>
<name>A0A4Z2I1W8_9TELE</name>